<dbReference type="Pfam" id="PF18962">
    <property type="entry name" value="Por_Secre_tail"/>
    <property type="match status" value="1"/>
</dbReference>
<dbReference type="AlphaFoldDB" id="A0A4V3P4N2"/>
<evidence type="ECO:0000256" key="1">
    <source>
        <dbReference type="ARBA" id="ARBA00022729"/>
    </source>
</evidence>
<dbReference type="OrthoDB" id="1037816at2"/>
<name>A0A4V3P4N2_9FLAO</name>
<dbReference type="Pfam" id="PF03644">
    <property type="entry name" value="Glyco_hydro_85"/>
    <property type="match status" value="1"/>
</dbReference>
<dbReference type="EMBL" id="SRSO01000016">
    <property type="protein sequence ID" value="TGV02114.1"/>
    <property type="molecule type" value="Genomic_DNA"/>
</dbReference>
<proteinExistence type="predicted"/>
<sequence length="665" mass="75485">MLKKIFLFILFLNLTVHAQIVNTSPYILTVDELKVWSQNDPTADPSLIATEPLATRFINESTQFNPLLSNAMEIAYLPDGMNNFANYNGEQSQFNLYNFTQWAYIDKLIWFGGTSNQTIQLPSSPWVNTAHKNGVKVFGNVFFAPNIFGGTTETLLNFLEQDVNGDFVVIPIMIDIMEYYKFDGWFINEETNTDSNTAALMYAFLRDLTEQTEALGKEVMWYDAMLLTGTVDWQDRLNANNSPFIQNNEDGEAGNGFEQRVSSNMFINFSWFGTTFPIASKNRAIEINRSKFEVFTGVDLWPFRNQGNFETVGNSWMGWLFEDIATPRTSLGLFAPNCIYNNSQYSNFNTDSSDYLNFYDQERHLFSGANRNPAVEDSDGFKGFSHWIPATSSITQIPFESNFNTGHGLKKFSDGNEISSAPWHNMNEQDILPTWQFAFSENTLLKGSWDFNLAYQGGNSLLVEGDLLASTPIDLELYKTRLLLTENSKIDIIYNYDLVENSQVEVLLTFNDAINQPIILDVSPNGNRGWILNTKLLSAFNGRTLAKIGLRFTSNNTIVNYKLNIGTIKVHEGAPLSVTEHSSLDDTIVISYPKDVENVIHIYFLDTNKNLDAKLFNLQSQLINNFKIQSENVFDIHTSTLSKGIYILNFKNSFGHEASKKIIIR</sequence>
<feature type="chain" id="PRO_5021033415" evidence="2">
    <location>
        <begin position="19"/>
        <end position="665"/>
    </location>
</feature>
<accession>A0A4V3P4N2</accession>
<feature type="domain" description="Secretion system C-terminal sorting" evidence="4">
    <location>
        <begin position="592"/>
        <end position="664"/>
    </location>
</feature>
<evidence type="ECO:0000313" key="6">
    <source>
        <dbReference type="Proteomes" id="UP000307602"/>
    </source>
</evidence>
<dbReference type="GO" id="GO:0033925">
    <property type="term" value="F:mannosyl-glycoprotein endo-beta-N-acetylglucosaminidase activity"/>
    <property type="evidence" value="ECO:0007669"/>
    <property type="project" value="InterPro"/>
</dbReference>
<organism evidence="5 6">
    <name type="scientific">Flavivirga rizhaonensis</name>
    <dbReference type="NCBI Taxonomy" id="2559571"/>
    <lineage>
        <taxon>Bacteria</taxon>
        <taxon>Pseudomonadati</taxon>
        <taxon>Bacteroidota</taxon>
        <taxon>Flavobacteriia</taxon>
        <taxon>Flavobacteriales</taxon>
        <taxon>Flavobacteriaceae</taxon>
        <taxon>Flavivirga</taxon>
    </lineage>
</organism>
<dbReference type="Gene3D" id="2.60.120.260">
    <property type="entry name" value="Galactose-binding domain-like"/>
    <property type="match status" value="1"/>
</dbReference>
<dbReference type="InterPro" id="IPR026444">
    <property type="entry name" value="Secre_tail"/>
</dbReference>
<keyword evidence="6" id="KW-1185">Reference proteome</keyword>
<evidence type="ECO:0000313" key="5">
    <source>
        <dbReference type="EMBL" id="TGV02114.1"/>
    </source>
</evidence>
<evidence type="ECO:0000259" key="4">
    <source>
        <dbReference type="Pfam" id="PF18962"/>
    </source>
</evidence>
<evidence type="ECO:0000259" key="3">
    <source>
        <dbReference type="Pfam" id="PF03644"/>
    </source>
</evidence>
<keyword evidence="1 2" id="KW-0732">Signal</keyword>
<reference evidence="5 6" key="1">
    <citation type="submission" date="2019-04" db="EMBL/GenBank/DDBJ databases">
        <authorList>
            <person name="Liu A."/>
        </authorList>
    </citation>
    <scope>NUCLEOTIDE SEQUENCE [LARGE SCALE GENOMIC DNA]</scope>
    <source>
        <strain evidence="5 6">RZ03</strain>
    </source>
</reference>
<feature type="domain" description="Cytosolic endo-beta-N-acetylglucosaminidase TIM barrel" evidence="3">
    <location>
        <begin position="88"/>
        <end position="410"/>
    </location>
</feature>
<gene>
    <name evidence="5" type="ORF">EM932_12150</name>
</gene>
<dbReference type="RefSeq" id="WP_135877466.1">
    <property type="nucleotide sequence ID" value="NZ_SRSO01000016.1"/>
</dbReference>
<dbReference type="InterPro" id="IPR032979">
    <property type="entry name" value="ENGase"/>
</dbReference>
<dbReference type="PANTHER" id="PTHR13246">
    <property type="entry name" value="ENDO BETA N-ACETYLGLUCOSAMINIDASE"/>
    <property type="match status" value="1"/>
</dbReference>
<dbReference type="InterPro" id="IPR005201">
    <property type="entry name" value="TIM_ENGase"/>
</dbReference>
<dbReference type="Gene3D" id="3.20.20.80">
    <property type="entry name" value="Glycosidases"/>
    <property type="match status" value="1"/>
</dbReference>
<dbReference type="Proteomes" id="UP000307602">
    <property type="component" value="Unassembled WGS sequence"/>
</dbReference>
<evidence type="ECO:0000256" key="2">
    <source>
        <dbReference type="SAM" id="SignalP"/>
    </source>
</evidence>
<comment type="caution">
    <text evidence="5">The sequence shown here is derived from an EMBL/GenBank/DDBJ whole genome shotgun (WGS) entry which is preliminary data.</text>
</comment>
<feature type="signal peptide" evidence="2">
    <location>
        <begin position="1"/>
        <end position="18"/>
    </location>
</feature>
<protein>
    <submittedName>
        <fullName evidence="5">T9SS type A sorting domain-containing protein</fullName>
    </submittedName>
</protein>
<dbReference type="GO" id="GO:0005829">
    <property type="term" value="C:cytosol"/>
    <property type="evidence" value="ECO:0007669"/>
    <property type="project" value="UniProtKB-SubCell"/>
</dbReference>
<dbReference type="NCBIfam" id="TIGR04183">
    <property type="entry name" value="Por_Secre_tail"/>
    <property type="match status" value="1"/>
</dbReference>
<dbReference type="PANTHER" id="PTHR13246:SF1">
    <property type="entry name" value="CYTOSOLIC ENDO-BETA-N-ACETYLGLUCOSAMINIDASE"/>
    <property type="match status" value="1"/>
</dbReference>